<dbReference type="Proteomes" id="UP000027153">
    <property type="component" value="Unassembled WGS sequence"/>
</dbReference>
<keyword evidence="5 6" id="KW-0472">Membrane</keyword>
<keyword evidence="8" id="KW-1185">Reference proteome</keyword>
<keyword evidence="3 6" id="KW-0812">Transmembrane</keyword>
<evidence type="ECO:0000256" key="5">
    <source>
        <dbReference type="ARBA" id="ARBA00023136"/>
    </source>
</evidence>
<evidence type="ECO:0000256" key="4">
    <source>
        <dbReference type="ARBA" id="ARBA00022989"/>
    </source>
</evidence>
<evidence type="ECO:0000313" key="7">
    <source>
        <dbReference type="EMBL" id="KCZ72519.1"/>
    </source>
</evidence>
<evidence type="ECO:0000256" key="2">
    <source>
        <dbReference type="ARBA" id="ARBA00009773"/>
    </source>
</evidence>
<feature type="transmembrane region" description="Helical" evidence="6">
    <location>
        <begin position="204"/>
        <end position="230"/>
    </location>
</feature>
<dbReference type="EMBL" id="JMIY01000002">
    <property type="protein sequence ID" value="KCZ72519.1"/>
    <property type="molecule type" value="Genomic_DNA"/>
</dbReference>
<evidence type="ECO:0000313" key="8">
    <source>
        <dbReference type="Proteomes" id="UP000027153"/>
    </source>
</evidence>
<feature type="transmembrane region" description="Helical" evidence="6">
    <location>
        <begin position="236"/>
        <end position="263"/>
    </location>
</feature>
<organism evidence="7 8">
    <name type="scientific">Candidatus Methanoperedens nitratireducens</name>
    <dbReference type="NCBI Taxonomy" id="1392998"/>
    <lineage>
        <taxon>Archaea</taxon>
        <taxon>Methanobacteriati</taxon>
        <taxon>Methanobacteriota</taxon>
        <taxon>Stenosarchaea group</taxon>
        <taxon>Methanomicrobia</taxon>
        <taxon>Methanosarcinales</taxon>
        <taxon>ANME-2 cluster</taxon>
        <taxon>Candidatus Methanoperedentaceae</taxon>
        <taxon>Candidatus Methanoperedens</taxon>
    </lineage>
</organism>
<keyword evidence="4 6" id="KW-1133">Transmembrane helix</keyword>
<name>A0A062V9X5_9EURY</name>
<reference evidence="7 8" key="1">
    <citation type="journal article" date="2013" name="Nature">
        <title>Anaerobic oxidation of methane coupled to nitrate reduction in a novel archaeal lineage.</title>
        <authorList>
            <person name="Haroon M.F."/>
            <person name="Hu S."/>
            <person name="Shi Y."/>
            <person name="Imelfort M."/>
            <person name="Keller J."/>
            <person name="Hugenholtz P."/>
            <person name="Yuan Z."/>
            <person name="Tyson G.W."/>
        </authorList>
    </citation>
    <scope>NUCLEOTIDE SEQUENCE [LARGE SCALE GENOMIC DNA]</scope>
    <source>
        <strain evidence="7 8">ANME-2d</strain>
    </source>
</reference>
<proteinExistence type="inferred from homology"/>
<sequence>MLNTQSTDGVSNLIKNKWKIALSVIILLVTAMFLYILRPLLDGIVLGIVLAYVARPMKQYLDRYVPRLSPYIATFAIVFPIFLIIGLGIIELFNQILWVIQNQEYVVGLLLSLVESFDPPDFVRDRTRDIILNFTSYLAPIISELRIGDIARTSIIAAINILIAILLGFYLLVDGSRLVGGITEVIPQEVGDFSQRFLKHFDGILSAIFIGNAYTAIVDGLLSLIIFSIFGFSNVLALSALMLIAAIIPIFAGWMVIVPLAIYRYFIEMETQSAIIFLIVSFVVIIALPELLIRPYIINVQSRIHPMLIIIAFTGGGLVGGIAGFFIAPILLGAIVAAYRANAELMNTGHF</sequence>
<dbReference type="InterPro" id="IPR002549">
    <property type="entry name" value="AI-2E-like"/>
</dbReference>
<dbReference type="PANTHER" id="PTHR21716:SF4">
    <property type="entry name" value="TRANSMEMBRANE PROTEIN 245"/>
    <property type="match status" value="1"/>
</dbReference>
<evidence type="ECO:0000256" key="1">
    <source>
        <dbReference type="ARBA" id="ARBA00004141"/>
    </source>
</evidence>
<comment type="caution">
    <text evidence="7">The sequence shown here is derived from an EMBL/GenBank/DDBJ whole genome shotgun (WGS) entry which is preliminary data.</text>
</comment>
<dbReference type="PANTHER" id="PTHR21716">
    <property type="entry name" value="TRANSMEMBRANE PROTEIN"/>
    <property type="match status" value="1"/>
</dbReference>
<dbReference type="AlphaFoldDB" id="A0A062V9X5"/>
<evidence type="ECO:0000256" key="3">
    <source>
        <dbReference type="ARBA" id="ARBA00022692"/>
    </source>
</evidence>
<comment type="subcellular location">
    <subcellularLocation>
        <location evidence="1">Membrane</location>
        <topology evidence="1">Multi-pass membrane protein</topology>
    </subcellularLocation>
</comment>
<protein>
    <submittedName>
        <fullName evidence="7">Putative permease</fullName>
    </submittedName>
</protein>
<feature type="transmembrane region" description="Helical" evidence="6">
    <location>
        <begin position="74"/>
        <end position="100"/>
    </location>
</feature>
<feature type="transmembrane region" description="Helical" evidence="6">
    <location>
        <begin position="20"/>
        <end position="53"/>
    </location>
</feature>
<comment type="similarity">
    <text evidence="2">Belongs to the autoinducer-2 exporter (AI-2E) (TC 2.A.86) family.</text>
</comment>
<feature type="transmembrane region" description="Helical" evidence="6">
    <location>
        <begin position="309"/>
        <end position="339"/>
    </location>
</feature>
<dbReference type="GO" id="GO:0016020">
    <property type="term" value="C:membrane"/>
    <property type="evidence" value="ECO:0007669"/>
    <property type="project" value="UniProtKB-SubCell"/>
</dbReference>
<dbReference type="OrthoDB" id="137390at2157"/>
<evidence type="ECO:0000256" key="6">
    <source>
        <dbReference type="SAM" id="Phobius"/>
    </source>
</evidence>
<gene>
    <name evidence="7" type="ORF">ANME2D_00947</name>
</gene>
<dbReference type="Pfam" id="PF01594">
    <property type="entry name" value="AI-2E_transport"/>
    <property type="match status" value="1"/>
</dbReference>
<accession>A0A062V9X5</accession>
<dbReference type="RefSeq" id="WP_048089424.1">
    <property type="nucleotide sequence ID" value="NZ_JMIY01000002.1"/>
</dbReference>
<feature type="transmembrane region" description="Helical" evidence="6">
    <location>
        <begin position="155"/>
        <end position="173"/>
    </location>
</feature>
<feature type="transmembrane region" description="Helical" evidence="6">
    <location>
        <begin position="275"/>
        <end position="297"/>
    </location>
</feature>